<feature type="modified residue" description="4-aspartylphosphate" evidence="4">
    <location>
        <position position="729"/>
    </location>
</feature>
<dbReference type="SMART" id="SM00388">
    <property type="entry name" value="HisKA"/>
    <property type="match status" value="1"/>
</dbReference>
<dbReference type="Gene3D" id="3.30.450.20">
    <property type="entry name" value="PAS domain"/>
    <property type="match status" value="2"/>
</dbReference>
<reference evidence="9 10" key="1">
    <citation type="submission" date="2019-05" db="EMBL/GenBank/DDBJ databases">
        <title>Draft Genome Sequences of Six Type Strains of the Genus Massilia.</title>
        <authorList>
            <person name="Miess H."/>
            <person name="Frediansyhah A."/>
            <person name="Gross H."/>
        </authorList>
    </citation>
    <scope>NUCLEOTIDE SEQUENCE [LARGE SCALE GENOMIC DNA]</scope>
    <source>
        <strain evidence="9 10">DSMZ 26121</strain>
    </source>
</reference>
<feature type="domain" description="Response regulatory" evidence="7">
    <location>
        <begin position="680"/>
        <end position="796"/>
    </location>
</feature>
<dbReference type="InterPro" id="IPR000700">
    <property type="entry name" value="PAS-assoc_C"/>
</dbReference>
<dbReference type="InterPro" id="IPR036890">
    <property type="entry name" value="HATPase_C_sf"/>
</dbReference>
<dbReference type="SMART" id="SM00387">
    <property type="entry name" value="HATPase_c"/>
    <property type="match status" value="1"/>
</dbReference>
<dbReference type="PROSITE" id="PS50110">
    <property type="entry name" value="RESPONSE_REGULATORY"/>
    <property type="match status" value="2"/>
</dbReference>
<dbReference type="InterPro" id="IPR005467">
    <property type="entry name" value="His_kinase_dom"/>
</dbReference>
<comment type="catalytic activity">
    <reaction evidence="1">
        <text>ATP + protein L-histidine = ADP + protein N-phospho-L-histidine.</text>
        <dbReference type="EC" id="2.7.13.3"/>
    </reaction>
</comment>
<dbReference type="EMBL" id="CP040017">
    <property type="protein sequence ID" value="QCP09184.1"/>
    <property type="molecule type" value="Genomic_DNA"/>
</dbReference>
<evidence type="ECO:0000313" key="9">
    <source>
        <dbReference type="EMBL" id="QCP09184.1"/>
    </source>
</evidence>
<dbReference type="InterPro" id="IPR001610">
    <property type="entry name" value="PAC"/>
</dbReference>
<dbReference type="CDD" id="cd00156">
    <property type="entry name" value="REC"/>
    <property type="match status" value="1"/>
</dbReference>
<evidence type="ECO:0000313" key="10">
    <source>
        <dbReference type="Proteomes" id="UP000298763"/>
    </source>
</evidence>
<dbReference type="InterPro" id="IPR000014">
    <property type="entry name" value="PAS"/>
</dbReference>
<feature type="domain" description="Histidine kinase" evidence="6">
    <location>
        <begin position="444"/>
        <end position="661"/>
    </location>
</feature>
<dbReference type="Pfam" id="PF08447">
    <property type="entry name" value="PAS_3"/>
    <property type="match status" value="1"/>
</dbReference>
<evidence type="ECO:0000256" key="4">
    <source>
        <dbReference type="PROSITE-ProRule" id="PRU00169"/>
    </source>
</evidence>
<accession>A0ABX5UC81</accession>
<evidence type="ECO:0000256" key="3">
    <source>
        <dbReference type="ARBA" id="ARBA00022553"/>
    </source>
</evidence>
<dbReference type="Gene3D" id="3.30.565.10">
    <property type="entry name" value="Histidine kinase-like ATPase, C-terminal domain"/>
    <property type="match status" value="1"/>
</dbReference>
<name>A0ABX5UC81_9BURK</name>
<keyword evidence="3 4" id="KW-0597">Phosphoprotein</keyword>
<evidence type="ECO:0000256" key="1">
    <source>
        <dbReference type="ARBA" id="ARBA00000085"/>
    </source>
</evidence>
<dbReference type="Pfam" id="PF00072">
    <property type="entry name" value="Response_reg"/>
    <property type="match status" value="2"/>
</dbReference>
<evidence type="ECO:0000259" key="7">
    <source>
        <dbReference type="PROSITE" id="PS50110"/>
    </source>
</evidence>
<dbReference type="EC" id="2.7.13.3" evidence="2"/>
<dbReference type="InterPro" id="IPR004358">
    <property type="entry name" value="Sig_transdc_His_kin-like_C"/>
</dbReference>
<dbReference type="SUPFAM" id="SSF55785">
    <property type="entry name" value="PYP-like sensor domain (PAS domain)"/>
    <property type="match status" value="2"/>
</dbReference>
<feature type="region of interest" description="Disordered" evidence="5">
    <location>
        <begin position="1"/>
        <end position="23"/>
    </location>
</feature>
<dbReference type="SUPFAM" id="SSF52172">
    <property type="entry name" value="CheY-like"/>
    <property type="match status" value="2"/>
</dbReference>
<organism evidence="9 10">
    <name type="scientific">Pseudoduganella umbonata</name>
    <dbReference type="NCBI Taxonomy" id="864828"/>
    <lineage>
        <taxon>Bacteria</taxon>
        <taxon>Pseudomonadati</taxon>
        <taxon>Pseudomonadota</taxon>
        <taxon>Betaproteobacteria</taxon>
        <taxon>Burkholderiales</taxon>
        <taxon>Oxalobacteraceae</taxon>
        <taxon>Telluria group</taxon>
        <taxon>Pseudoduganella</taxon>
    </lineage>
</organism>
<dbReference type="Gene3D" id="1.10.287.130">
    <property type="match status" value="1"/>
</dbReference>
<dbReference type="CDD" id="cd17580">
    <property type="entry name" value="REC_2_DhkD-like"/>
    <property type="match status" value="1"/>
</dbReference>
<sequence length="811" mass="87969">MAASGWIRPPASDQPSGSSCQVPDLSSRAERLRILLIDDNPDDRALVERELRLRIPGVSVSHVSDAGALDQALAAGQFDVAVTDYRLRWTLGTDVLRAIKQRYPNTPVVMFTGSGNEEVAVEAMKEGLDDYITKTPKHYPRVPYAVLGCFERVHNRLRLQESLAREKLAKARLEIALQSARMGTWQYDVQTGELAFSDEIGPMLGHGAGFVHATVDEALAQVHPADGERVRAAWAGAVERDAAFAIEARVLGADARTRWLALSGKAVGDGTGTRRIVVGTARDVTPEVEAKEAQRAQQEELQAVLDVLPVGVAISHDPQISEITVSPYFCGLLGIAPGTNIAQVLPQGDGRQPYQYFRGGQPLDPADWPIRAAARQGSPVRGEELEVRFDDGRALTILVNAAPLLDRQAMVRGAVAAIMDVSALKSVQRELEGANRQKTEFLSVLAHELRNPMAAISYSVEMLRHIATPDAINKARDVIGRQTAHMRKLLDDLLDLSRITHNRIDLFLKPLDLRRVIEHAYESTRALLEQQRHRIAFALPEMPLTVLGDEVRLTQVLSNLLNNAAKFTPAGGTITVAGAADGRFIAIEVTDNGTGIHPSELEHVFEMFVQGKGKASGGVPGLGIGLAIVRRLVELHGGTVQAFSQGPGSGTTFRIRLPRVDDEEATQSMSGALDAGKGGRLLVADDNTDAADLLGAVLAMEGYPVEVAYDGEAAIELAGRWRPDLMLLDIGMPRATGLDVARWIRAQEWGRDVVLVAITGWGQQEDRRATKEAGFDVHLVKPVSPSEIVALIGQHLGSRQRDALPAPDERV</sequence>
<protein>
    <recommendedName>
        <fullName evidence="2">histidine kinase</fullName>
        <ecNumber evidence="2">2.7.13.3</ecNumber>
    </recommendedName>
</protein>
<evidence type="ECO:0000256" key="5">
    <source>
        <dbReference type="SAM" id="MobiDB-lite"/>
    </source>
</evidence>
<dbReference type="Proteomes" id="UP000298763">
    <property type="component" value="Chromosome"/>
</dbReference>
<dbReference type="Pfam" id="PF00512">
    <property type="entry name" value="HisKA"/>
    <property type="match status" value="1"/>
</dbReference>
<dbReference type="SUPFAM" id="SSF47384">
    <property type="entry name" value="Homodimeric domain of signal transducing histidine kinase"/>
    <property type="match status" value="1"/>
</dbReference>
<keyword evidence="10" id="KW-1185">Reference proteome</keyword>
<dbReference type="CDD" id="cd00082">
    <property type="entry name" value="HisKA"/>
    <property type="match status" value="1"/>
</dbReference>
<dbReference type="PANTHER" id="PTHR43547:SF2">
    <property type="entry name" value="HYBRID SIGNAL TRANSDUCTION HISTIDINE KINASE C"/>
    <property type="match status" value="1"/>
</dbReference>
<dbReference type="Pfam" id="PF02518">
    <property type="entry name" value="HATPase_c"/>
    <property type="match status" value="1"/>
</dbReference>
<dbReference type="CDD" id="cd00130">
    <property type="entry name" value="PAS"/>
    <property type="match status" value="2"/>
</dbReference>
<evidence type="ECO:0000259" key="8">
    <source>
        <dbReference type="PROSITE" id="PS50113"/>
    </source>
</evidence>
<dbReference type="PRINTS" id="PR00344">
    <property type="entry name" value="BCTRLSENSOR"/>
</dbReference>
<dbReference type="PANTHER" id="PTHR43547">
    <property type="entry name" value="TWO-COMPONENT HISTIDINE KINASE"/>
    <property type="match status" value="1"/>
</dbReference>
<evidence type="ECO:0000259" key="6">
    <source>
        <dbReference type="PROSITE" id="PS50109"/>
    </source>
</evidence>
<proteinExistence type="predicted"/>
<dbReference type="InterPro" id="IPR013655">
    <property type="entry name" value="PAS_fold_3"/>
</dbReference>
<feature type="domain" description="PAC" evidence="8">
    <location>
        <begin position="244"/>
        <end position="296"/>
    </location>
</feature>
<evidence type="ECO:0000256" key="2">
    <source>
        <dbReference type="ARBA" id="ARBA00012438"/>
    </source>
</evidence>
<dbReference type="InterPro" id="IPR035965">
    <property type="entry name" value="PAS-like_dom_sf"/>
</dbReference>
<dbReference type="Gene3D" id="3.40.50.2300">
    <property type="match status" value="2"/>
</dbReference>
<dbReference type="InterPro" id="IPR011006">
    <property type="entry name" value="CheY-like_superfamily"/>
</dbReference>
<dbReference type="SMART" id="SM00086">
    <property type="entry name" value="PAC"/>
    <property type="match status" value="2"/>
</dbReference>
<gene>
    <name evidence="9" type="ORF">FCL38_01065</name>
</gene>
<feature type="modified residue" description="4-aspartylphosphate" evidence="4">
    <location>
        <position position="84"/>
    </location>
</feature>
<feature type="domain" description="PAC" evidence="8">
    <location>
        <begin position="381"/>
        <end position="433"/>
    </location>
</feature>
<dbReference type="InterPro" id="IPR003594">
    <property type="entry name" value="HATPase_dom"/>
</dbReference>
<dbReference type="InterPro" id="IPR003661">
    <property type="entry name" value="HisK_dim/P_dom"/>
</dbReference>
<dbReference type="PROSITE" id="PS50113">
    <property type="entry name" value="PAC"/>
    <property type="match status" value="2"/>
</dbReference>
<dbReference type="CDD" id="cd00075">
    <property type="entry name" value="HATPase"/>
    <property type="match status" value="1"/>
</dbReference>
<dbReference type="SMART" id="SM00448">
    <property type="entry name" value="REC"/>
    <property type="match status" value="2"/>
</dbReference>
<feature type="domain" description="Response regulatory" evidence="7">
    <location>
        <begin position="33"/>
        <end position="149"/>
    </location>
</feature>
<dbReference type="InterPro" id="IPR001789">
    <property type="entry name" value="Sig_transdc_resp-reg_receiver"/>
</dbReference>
<dbReference type="SUPFAM" id="SSF55874">
    <property type="entry name" value="ATPase domain of HSP90 chaperone/DNA topoisomerase II/histidine kinase"/>
    <property type="match status" value="1"/>
</dbReference>
<dbReference type="InterPro" id="IPR036097">
    <property type="entry name" value="HisK_dim/P_sf"/>
</dbReference>
<dbReference type="PROSITE" id="PS50109">
    <property type="entry name" value="HIS_KIN"/>
    <property type="match status" value="1"/>
</dbReference>